<reference evidence="3" key="1">
    <citation type="submission" date="2017-06" db="EMBL/GenBank/DDBJ databases">
        <title>Complete genome sequence of Capnocytophaga sp. KCOM 1579 (=ChDC OS43) isolated from a human refractory periapical abscess lesion.</title>
        <authorList>
            <person name="Kook J.-K."/>
            <person name="Park S.-N."/>
            <person name="Lim Y.K."/>
            <person name="Roh H."/>
        </authorList>
    </citation>
    <scope>NUCLEOTIDE SEQUENCE [LARGE SCALE GENOMIC DNA]</scope>
    <source>
        <strain evidence="3">ChDC OS43</strain>
    </source>
</reference>
<dbReference type="GO" id="GO:0005886">
    <property type="term" value="C:plasma membrane"/>
    <property type="evidence" value="ECO:0007669"/>
    <property type="project" value="UniProtKB-SubCell"/>
</dbReference>
<evidence type="ECO:0000313" key="2">
    <source>
        <dbReference type="EMBL" id="ASF44087.1"/>
    </source>
</evidence>
<organism evidence="2 3">
    <name type="scientific">Capnocytophaga endodontalis</name>
    <dbReference type="NCBI Taxonomy" id="2708117"/>
    <lineage>
        <taxon>Bacteria</taxon>
        <taxon>Pseudomonadati</taxon>
        <taxon>Bacteroidota</taxon>
        <taxon>Flavobacteriia</taxon>
        <taxon>Flavobacteriales</taxon>
        <taxon>Flavobacteriaceae</taxon>
        <taxon>Capnocytophaga</taxon>
    </lineage>
</organism>
<accession>A0A1Z4BS11</accession>
<dbReference type="KEGG" id="capn:CBG49_13855"/>
<keyword evidence="1" id="KW-0812">Transmembrane</keyword>
<keyword evidence="1" id="KW-0472">Membrane</keyword>
<protein>
    <submittedName>
        <fullName evidence="2">ABC transporter permease</fullName>
    </submittedName>
</protein>
<name>A0A1Z4BS11_9FLAO</name>
<proteinExistence type="predicted"/>
<gene>
    <name evidence="2" type="ORF">CBG49_13855</name>
</gene>
<sequence length="394" mass="45217">MLYKLQKNTLVKSQVIGYALTLCIGVCILLTVCQLYFDVKPLLQHQTDVFASKYAVVSKNISIFKTFDKEGIYFNKNEMEKLKQEPFVKSVSHFTPASFKIGAYTDKNDNIPLFYTDLFFESIPDKYLDVQPDDWQWTEGSRFVPIIIPESYLNLYNFGFAESQGLPVFSKNTISQVRFNLEVSGNGKNDNYASRIVGFSNKINSILVPQSFLDWANKEYGKTEVSNTSRLLVEFENPSDERVLQYFNTHNLSINKDELELSKMSFFFHSALLFVVGIALIIIVLSVAFILLSVNLIIQKHKEQIVNLYYIGYQPYQIARFYQWIISVVTVIAVAGAIALSLYIRKLYTEKLNTLFEFNSEQSILFIAAITILLILGVLYNLLVLRNIQKTVKL</sequence>
<feature type="transmembrane region" description="Helical" evidence="1">
    <location>
        <begin position="321"/>
        <end position="344"/>
    </location>
</feature>
<dbReference type="AlphaFoldDB" id="A0A1Z4BS11"/>
<feature type="transmembrane region" description="Helical" evidence="1">
    <location>
        <begin position="15"/>
        <end position="37"/>
    </location>
</feature>
<keyword evidence="3" id="KW-1185">Reference proteome</keyword>
<dbReference type="RefSeq" id="WP_088594939.1">
    <property type="nucleotide sequence ID" value="NZ_CP022022.1"/>
</dbReference>
<feature type="transmembrane region" description="Helical" evidence="1">
    <location>
        <begin position="266"/>
        <end position="292"/>
    </location>
</feature>
<evidence type="ECO:0000313" key="3">
    <source>
        <dbReference type="Proteomes" id="UP000197007"/>
    </source>
</evidence>
<feature type="transmembrane region" description="Helical" evidence="1">
    <location>
        <begin position="364"/>
        <end position="385"/>
    </location>
</feature>
<dbReference type="Proteomes" id="UP000197007">
    <property type="component" value="Chromosome"/>
</dbReference>
<evidence type="ECO:0000256" key="1">
    <source>
        <dbReference type="SAM" id="Phobius"/>
    </source>
</evidence>
<keyword evidence="1" id="KW-1133">Transmembrane helix</keyword>
<dbReference type="EMBL" id="CP022022">
    <property type="protein sequence ID" value="ASF44087.1"/>
    <property type="molecule type" value="Genomic_DNA"/>
</dbReference>